<feature type="region of interest" description="Disordered" evidence="6">
    <location>
        <begin position="1"/>
        <end position="21"/>
    </location>
</feature>
<sequence>MARTGSGRGGAERPGDAARPNAVWTQATDGFNRWVGGDPAGLDDLVAVMTPVLWHVVRAYRLSETAAEDVVQTTWLALVRRRTAILDPVAVGGWLTTTARREAWRVANATTSAMPVEDEDLAPLLPRQRSAEESAVQHDEGDRLWAAVDRLPERCRRLLRIVAFEDRPDYRELATDLGMPVGSIGPTRGRCLAKLRVALMETGGDHR</sequence>
<keyword evidence="2" id="KW-0805">Transcription regulation</keyword>
<organism evidence="8 9">
    <name type="scientific">Nocardioides mangrovi</name>
    <dbReference type="NCBI Taxonomy" id="2874580"/>
    <lineage>
        <taxon>Bacteria</taxon>
        <taxon>Bacillati</taxon>
        <taxon>Actinomycetota</taxon>
        <taxon>Actinomycetes</taxon>
        <taxon>Propionibacteriales</taxon>
        <taxon>Nocardioidaceae</taxon>
        <taxon>Nocardioides</taxon>
    </lineage>
</organism>
<evidence type="ECO:0000256" key="5">
    <source>
        <dbReference type="ARBA" id="ARBA00023163"/>
    </source>
</evidence>
<reference evidence="8 9" key="1">
    <citation type="submission" date="2021-09" db="EMBL/GenBank/DDBJ databases">
        <title>Whole genome sequence of Nocardioides sp. GBK3QG-3.</title>
        <authorList>
            <person name="Tuo L."/>
        </authorList>
    </citation>
    <scope>NUCLEOTIDE SEQUENCE [LARGE SCALE GENOMIC DNA]</scope>
    <source>
        <strain evidence="8 9">GBK3QG-3</strain>
    </source>
</reference>
<dbReference type="SUPFAM" id="SSF88946">
    <property type="entry name" value="Sigma2 domain of RNA polymerase sigma factors"/>
    <property type="match status" value="1"/>
</dbReference>
<dbReference type="SUPFAM" id="SSF88659">
    <property type="entry name" value="Sigma3 and sigma4 domains of RNA polymerase sigma factors"/>
    <property type="match status" value="1"/>
</dbReference>
<dbReference type="InterPro" id="IPR036388">
    <property type="entry name" value="WH-like_DNA-bd_sf"/>
</dbReference>
<dbReference type="PANTHER" id="PTHR43133:SF8">
    <property type="entry name" value="RNA POLYMERASE SIGMA FACTOR HI_1459-RELATED"/>
    <property type="match status" value="1"/>
</dbReference>
<dbReference type="InterPro" id="IPR039425">
    <property type="entry name" value="RNA_pol_sigma-70-like"/>
</dbReference>
<dbReference type="Proteomes" id="UP000780875">
    <property type="component" value="Unassembled WGS sequence"/>
</dbReference>
<evidence type="ECO:0000256" key="3">
    <source>
        <dbReference type="ARBA" id="ARBA00023082"/>
    </source>
</evidence>
<evidence type="ECO:0000313" key="9">
    <source>
        <dbReference type="Proteomes" id="UP000780875"/>
    </source>
</evidence>
<feature type="domain" description="RNA polymerase sigma-70 region 2" evidence="7">
    <location>
        <begin position="50"/>
        <end position="103"/>
    </location>
</feature>
<dbReference type="EMBL" id="JAIQZJ010000003">
    <property type="protein sequence ID" value="MBZ5738162.1"/>
    <property type="molecule type" value="Genomic_DNA"/>
</dbReference>
<keyword evidence="9" id="KW-1185">Reference proteome</keyword>
<dbReference type="RefSeq" id="WP_224122532.1">
    <property type="nucleotide sequence ID" value="NZ_JAIQZJ010000003.1"/>
</dbReference>
<dbReference type="InterPro" id="IPR014284">
    <property type="entry name" value="RNA_pol_sigma-70_dom"/>
</dbReference>
<dbReference type="Gene3D" id="1.10.10.10">
    <property type="entry name" value="Winged helix-like DNA-binding domain superfamily/Winged helix DNA-binding domain"/>
    <property type="match status" value="1"/>
</dbReference>
<comment type="caution">
    <text evidence="8">The sequence shown here is derived from an EMBL/GenBank/DDBJ whole genome shotgun (WGS) entry which is preliminary data.</text>
</comment>
<dbReference type="InterPro" id="IPR013325">
    <property type="entry name" value="RNA_pol_sigma_r2"/>
</dbReference>
<dbReference type="NCBIfam" id="TIGR02937">
    <property type="entry name" value="sigma70-ECF"/>
    <property type="match status" value="1"/>
</dbReference>
<accession>A0ABS7UBX6</accession>
<evidence type="ECO:0000256" key="1">
    <source>
        <dbReference type="ARBA" id="ARBA00010641"/>
    </source>
</evidence>
<protein>
    <submittedName>
        <fullName evidence="8">Sigma-70 family RNA polymerase sigma factor</fullName>
    </submittedName>
</protein>
<dbReference type="Pfam" id="PF04542">
    <property type="entry name" value="Sigma70_r2"/>
    <property type="match status" value="1"/>
</dbReference>
<dbReference type="Gene3D" id="1.10.1740.10">
    <property type="match status" value="1"/>
</dbReference>
<evidence type="ECO:0000259" key="7">
    <source>
        <dbReference type="Pfam" id="PF04542"/>
    </source>
</evidence>
<evidence type="ECO:0000256" key="4">
    <source>
        <dbReference type="ARBA" id="ARBA00023125"/>
    </source>
</evidence>
<keyword evidence="5" id="KW-0804">Transcription</keyword>
<dbReference type="InterPro" id="IPR007627">
    <property type="entry name" value="RNA_pol_sigma70_r2"/>
</dbReference>
<comment type="similarity">
    <text evidence="1">Belongs to the sigma-70 factor family. ECF subfamily.</text>
</comment>
<evidence type="ECO:0000256" key="2">
    <source>
        <dbReference type="ARBA" id="ARBA00023015"/>
    </source>
</evidence>
<name>A0ABS7UBX6_9ACTN</name>
<keyword evidence="4" id="KW-0238">DNA-binding</keyword>
<dbReference type="InterPro" id="IPR013324">
    <property type="entry name" value="RNA_pol_sigma_r3/r4-like"/>
</dbReference>
<dbReference type="PANTHER" id="PTHR43133">
    <property type="entry name" value="RNA POLYMERASE ECF-TYPE SIGMA FACTO"/>
    <property type="match status" value="1"/>
</dbReference>
<gene>
    <name evidence="8" type="ORF">K8U61_08300</name>
</gene>
<evidence type="ECO:0000256" key="6">
    <source>
        <dbReference type="SAM" id="MobiDB-lite"/>
    </source>
</evidence>
<evidence type="ECO:0000313" key="8">
    <source>
        <dbReference type="EMBL" id="MBZ5738162.1"/>
    </source>
</evidence>
<keyword evidence="3" id="KW-0731">Sigma factor</keyword>
<proteinExistence type="inferred from homology"/>